<reference evidence="1 3" key="1">
    <citation type="journal article" date="2015" name="Biotechnol. Bioeng.">
        <title>Genome sequence and phenotypic characterization of Caulobacter segnis.</title>
        <authorList>
            <person name="Patel S."/>
            <person name="Fletcher B."/>
            <person name="Scott D.C."/>
            <person name="Ely B."/>
        </authorList>
    </citation>
    <scope>NUCLEOTIDE SEQUENCE [LARGE SCALE GENOMIC DNA]</scope>
    <source>
        <strain evidence="1 3">PS02</strain>
    </source>
</reference>
<evidence type="ECO:0000313" key="4">
    <source>
        <dbReference type="Proteomes" id="UP000093694"/>
    </source>
</evidence>
<proteinExistence type="predicted"/>
<accession>A0A166U9C7</accession>
<name>A0A166U9C7_9CLOT</name>
<dbReference type="Proteomes" id="UP000093694">
    <property type="component" value="Unassembled WGS sequence"/>
</dbReference>
<dbReference type="NCBIfam" id="NF007992">
    <property type="entry name" value="PRK10719.1-3"/>
    <property type="match status" value="1"/>
</dbReference>
<dbReference type="InterPro" id="IPR050696">
    <property type="entry name" value="FtsA/MreB"/>
</dbReference>
<dbReference type="InterPro" id="IPR009377">
    <property type="entry name" value="EutA"/>
</dbReference>
<dbReference type="PATRIC" id="fig|1705578.3.peg.1743"/>
<protein>
    <submittedName>
        <fullName evidence="1">Reactivating factor for ethanolamine ammonia lyase</fullName>
    </submittedName>
</protein>
<dbReference type="PIRSF" id="PIRSF012293">
    <property type="entry name" value="EutA"/>
    <property type="match status" value="1"/>
</dbReference>
<dbReference type="Gene3D" id="3.30.420.40">
    <property type="match status" value="1"/>
</dbReference>
<evidence type="ECO:0000313" key="3">
    <source>
        <dbReference type="Proteomes" id="UP000077384"/>
    </source>
</evidence>
<sequence>MSVGIDIGTSTTQLVFSRITIENMASSFSIPKINIVDKKVIYKSNIYFTPLISQNEIDGSSVRKIVESEYKKAGIKPEEVETGAIIITGETARKENAREILDEMSGLAGDFVVATAGPDLESIIAGKGAGTNIISKEENCTAANMDIGGGTTNLAVFKEGEVIDTGCLDIGGRLIKIDKNTHEITYIASKIKKLADKYGINIKVGEIPDISDVENIVKKMVELLEQSVGMKNQTHEYEEIITNKGLKLNYNIDCITFSGGVANYIYAGDDEEDVYKYGDIGILLGRCIKNSILTQKFNLEKSRETIRATVVGAGSHTTDISGSTITYTKNVFPIKNVPVVRVHQRNNNIDCSYISETLKERLHWFKVENEFQQVAIAIDGTKSPSFNEVQQMASSVISGVSDILDEEYPLFVIVENDMGKVLGQTIYKMLDYKKDVICIDSIKVEAGDYVDVGKPLMHGRVVPVVIKTLAFSS</sequence>
<keyword evidence="4" id="KW-1185">Reference proteome</keyword>
<dbReference type="Pfam" id="PF06277">
    <property type="entry name" value="EutA"/>
    <property type="match status" value="1"/>
</dbReference>
<dbReference type="EMBL" id="LITQ01000002">
    <property type="protein sequence ID" value="OAA94708.1"/>
    <property type="molecule type" value="Genomic_DNA"/>
</dbReference>
<gene>
    <name evidence="2" type="ORF">CLCOS_24270</name>
    <name evidence="1" type="ORF">WX73_02421</name>
</gene>
<keyword evidence="1" id="KW-0456">Lyase</keyword>
<reference evidence="2 4" key="2">
    <citation type="journal article" date="2016" name="Front. Microbiol.">
        <title>Industrial Acetogenic Biocatalysts: A Comparative Metabolic and Genomic Analysis.</title>
        <authorList>
            <person name="Bengelsdorf F."/>
            <person name="Poehlein A."/>
            <person name="Sonja S."/>
            <person name="Erz C."/>
            <person name="Hummel T."/>
            <person name="Hoffmeister S."/>
            <person name="Daniel R."/>
            <person name="Durre P."/>
        </authorList>
    </citation>
    <scope>NUCLEOTIDE SEQUENCE [LARGE SCALE GENOMIC DNA]</scope>
    <source>
        <strain evidence="2 4">PTA-10522</strain>
    </source>
</reference>
<dbReference type="AlphaFoldDB" id="A0A166U9C7"/>
<dbReference type="PANTHER" id="PTHR32432">
    <property type="entry name" value="CELL DIVISION PROTEIN FTSA-RELATED"/>
    <property type="match status" value="1"/>
</dbReference>
<dbReference type="GO" id="GO:0016829">
    <property type="term" value="F:lyase activity"/>
    <property type="evidence" value="ECO:0007669"/>
    <property type="project" value="UniProtKB-KW"/>
</dbReference>
<comment type="caution">
    <text evidence="1">The sequence shown here is derived from an EMBL/GenBank/DDBJ whole genome shotgun (WGS) entry which is preliminary data.</text>
</comment>
<dbReference type="InterPro" id="IPR043129">
    <property type="entry name" value="ATPase_NBD"/>
</dbReference>
<dbReference type="Proteomes" id="UP000077384">
    <property type="component" value="Unassembled WGS sequence"/>
</dbReference>
<dbReference type="EMBL" id="LROR01000053">
    <property type="protein sequence ID" value="OBR93386.1"/>
    <property type="molecule type" value="Genomic_DNA"/>
</dbReference>
<evidence type="ECO:0000313" key="1">
    <source>
        <dbReference type="EMBL" id="OAA94708.1"/>
    </source>
</evidence>
<dbReference type="PANTHER" id="PTHR32432:SF13">
    <property type="entry name" value="ETHANOLAMINE AMMONIA-LYASE REACTIVASE EUTA"/>
    <property type="match status" value="1"/>
</dbReference>
<dbReference type="SUPFAM" id="SSF53067">
    <property type="entry name" value="Actin-like ATPase domain"/>
    <property type="match status" value="1"/>
</dbReference>
<evidence type="ECO:0000313" key="2">
    <source>
        <dbReference type="EMBL" id="OBR93386.1"/>
    </source>
</evidence>
<organism evidence="1 3">
    <name type="scientific">Clostridium coskatii</name>
    <dbReference type="NCBI Taxonomy" id="1705578"/>
    <lineage>
        <taxon>Bacteria</taxon>
        <taxon>Bacillati</taxon>
        <taxon>Bacillota</taxon>
        <taxon>Clostridia</taxon>
        <taxon>Eubacteriales</taxon>
        <taxon>Clostridiaceae</taxon>
        <taxon>Clostridium</taxon>
    </lineage>
</organism>